<keyword evidence="1" id="KW-0812">Transmembrane</keyword>
<dbReference type="InterPro" id="IPR011050">
    <property type="entry name" value="Pectin_lyase_fold/virulence"/>
</dbReference>
<dbReference type="InterPro" id="IPR059186">
    <property type="entry name" value="SACTE_4363"/>
</dbReference>
<dbReference type="PANTHER" id="PTHR43536">
    <property type="entry name" value="MANNOSYLGLYCOPROTEIN ENDO-BETA-MANNOSIDASE"/>
    <property type="match status" value="1"/>
</dbReference>
<dbReference type="SUPFAM" id="SSF51126">
    <property type="entry name" value="Pectin lyase-like"/>
    <property type="match status" value="1"/>
</dbReference>
<dbReference type="CDD" id="cd23669">
    <property type="entry name" value="GH55_SacteLam55A-like"/>
    <property type="match status" value="1"/>
</dbReference>
<dbReference type="EMBL" id="HBFU01001238">
    <property type="protein sequence ID" value="CAD8926853.1"/>
    <property type="molecule type" value="Transcribed_RNA"/>
</dbReference>
<organism evidence="2">
    <name type="scientific">Skeletonema marinoi</name>
    <dbReference type="NCBI Taxonomy" id="267567"/>
    <lineage>
        <taxon>Eukaryota</taxon>
        <taxon>Sar</taxon>
        <taxon>Stramenopiles</taxon>
        <taxon>Ochrophyta</taxon>
        <taxon>Bacillariophyta</taxon>
        <taxon>Coscinodiscophyceae</taxon>
        <taxon>Thalassiosirophycidae</taxon>
        <taxon>Thalassiosirales</taxon>
        <taxon>Skeletonemataceae</taxon>
        <taxon>Skeletonema</taxon>
        <taxon>Skeletonema marinoi-dohrnii complex</taxon>
    </lineage>
</organism>
<name>A0A7S1CU24_9STRA</name>
<dbReference type="PANTHER" id="PTHR43536:SF1">
    <property type="entry name" value="MANNOSYLGLYCOPROTEIN ENDO-BETA-MANNOSIDASE"/>
    <property type="match status" value="1"/>
</dbReference>
<dbReference type="InterPro" id="IPR012334">
    <property type="entry name" value="Pectin_lyas_fold"/>
</dbReference>
<reference evidence="2" key="1">
    <citation type="submission" date="2021-01" db="EMBL/GenBank/DDBJ databases">
        <authorList>
            <person name="Corre E."/>
            <person name="Pelletier E."/>
            <person name="Niang G."/>
            <person name="Scheremetjew M."/>
            <person name="Finn R."/>
            <person name="Kale V."/>
            <person name="Holt S."/>
            <person name="Cochrane G."/>
            <person name="Meng A."/>
            <person name="Brown T."/>
            <person name="Cohen L."/>
        </authorList>
    </citation>
    <scope>NUCLEOTIDE SEQUENCE</scope>
    <source>
        <strain evidence="2">FE60</strain>
    </source>
</reference>
<feature type="transmembrane region" description="Helical" evidence="1">
    <location>
        <begin position="68"/>
        <end position="90"/>
    </location>
</feature>
<dbReference type="GO" id="GO:0004553">
    <property type="term" value="F:hydrolase activity, hydrolyzing O-glycosyl compounds"/>
    <property type="evidence" value="ECO:0007669"/>
    <property type="project" value="InterPro"/>
</dbReference>
<gene>
    <name evidence="2" type="ORF">SMAR1040_LOCUS800</name>
</gene>
<evidence type="ECO:0000256" key="1">
    <source>
        <dbReference type="SAM" id="Phobius"/>
    </source>
</evidence>
<sequence length="741" mass="81283">MDDDLDSTDDIQLSSLISGKRAPRHPDEDTAGDDVIRRIAIHRPLELETSSSLDIKLEKGRRRRFNRFIKLFVALAAALLIIASLIWRVLPVNREQDNTAGGTMDSSKKDTVEDEPNPPILPDSIHIFYPPKTQQQIEALNAELSKFSDPIVTKEDFFRKTTLPPPPNYPDFTYTSDLHFTSKRTALLFAPGVYEGIDFEVAYYTSVLGLGAKPTDVTFTNCDKGPHVDAINKFTTRPPWGSGLDTFWRSVENIATNAREGMRWAASQAAPLRRVHVQSDLLLFEGDAWASGGVLANAIVDGQVNFGGQQQYLLRNVELKQGAVNGAWSLVFVGCTGETPLENSGFKSGPSISVDNSPKLRIEKPFITMKESGEFELRVPLAAFSQSHGHNDVLGSQFGGEQVRSFTGVKLGVPSTDGADNYLILQKALDEGKDLVLSPGEYPLAASLEVKYPNQVILGLGYATLKAPLNGSPCILVHPKVPGVRIAGIMLEASVLTGTIPSSSLLQWGMPDVDDVGDSKNPGLLSDVFCRVGGASYDRHVSTEVMIQLYSGNIYGDNLWLWRADHVKLHPGEEANFPHISPYYRQTVMGECQVRNGMKVYGQAVTMVGLFIEHTTEDQLIWEGDNGYVAFYQCELPYDVDQSYADKSFVGYRIGPDVKSHTARGTGIYSNFRDFDVNVATAISHPESDGIVMSNLFTVYLDNQGKINSVVNGKGPSAVSESDRGRPFRCSDNACLDDIGS</sequence>
<accession>A0A7S1CU24</accession>
<evidence type="ECO:0000313" key="2">
    <source>
        <dbReference type="EMBL" id="CAD8926853.1"/>
    </source>
</evidence>
<dbReference type="Gene3D" id="2.160.20.10">
    <property type="entry name" value="Single-stranded right-handed beta-helix, Pectin lyase-like"/>
    <property type="match status" value="1"/>
</dbReference>
<keyword evidence="1" id="KW-1133">Transmembrane helix</keyword>
<dbReference type="AlphaFoldDB" id="A0A7S1CU24"/>
<dbReference type="InterPro" id="IPR043534">
    <property type="entry name" value="EBDG/EBM"/>
</dbReference>
<keyword evidence="1" id="KW-0472">Membrane</keyword>
<evidence type="ECO:0008006" key="3">
    <source>
        <dbReference type="Google" id="ProtNLM"/>
    </source>
</evidence>
<proteinExistence type="predicted"/>
<protein>
    <recommendedName>
        <fullName evidence="3">Pectate lyase superfamily protein domain-containing protein</fullName>
    </recommendedName>
</protein>